<evidence type="ECO:0000256" key="6">
    <source>
        <dbReference type="ARBA" id="ARBA00022679"/>
    </source>
</evidence>
<dbReference type="GO" id="GO:0009102">
    <property type="term" value="P:biotin biosynthetic process"/>
    <property type="evidence" value="ECO:0007669"/>
    <property type="project" value="UniProtKB-KW"/>
</dbReference>
<comment type="subunit">
    <text evidence="4">Homodimer.</text>
</comment>
<dbReference type="PANTHER" id="PTHR13693">
    <property type="entry name" value="CLASS II AMINOTRANSFERASE/8-AMINO-7-OXONONANOATE SYNTHASE"/>
    <property type="match status" value="1"/>
</dbReference>
<evidence type="ECO:0000256" key="2">
    <source>
        <dbReference type="ARBA" id="ARBA00004746"/>
    </source>
</evidence>
<comment type="similarity">
    <text evidence="3">Belongs to the class-II pyridoxal-phosphate-dependent aminotransferase family. BioF subfamily.</text>
</comment>
<evidence type="ECO:0000256" key="3">
    <source>
        <dbReference type="ARBA" id="ARBA00010008"/>
    </source>
</evidence>
<feature type="domain" description="Aminotransferase class I/classII large" evidence="13">
    <location>
        <begin position="43"/>
        <end position="386"/>
    </location>
</feature>
<dbReference type="InterPro" id="IPR004839">
    <property type="entry name" value="Aminotransferase_I/II_large"/>
</dbReference>
<evidence type="ECO:0000313" key="15">
    <source>
        <dbReference type="Proteomes" id="UP001146019"/>
    </source>
</evidence>
<name>A0A9X3DYS3_9GAMM</name>
<dbReference type="RefSeq" id="WP_266131795.1">
    <property type="nucleotide sequence ID" value="NZ_JAPKMY010000016.1"/>
</dbReference>
<dbReference type="Proteomes" id="UP001146019">
    <property type="component" value="Unassembled WGS sequence"/>
</dbReference>
<dbReference type="InterPro" id="IPR001917">
    <property type="entry name" value="Aminotrans_II_pyridoxalP_BS"/>
</dbReference>
<dbReference type="AlphaFoldDB" id="A0A9X3DYS3"/>
<dbReference type="PANTHER" id="PTHR13693:SF100">
    <property type="entry name" value="8-AMINO-7-OXONONANOATE SYNTHASE"/>
    <property type="match status" value="1"/>
</dbReference>
<dbReference type="PROSITE" id="PS00599">
    <property type="entry name" value="AA_TRANSFER_CLASS_2"/>
    <property type="match status" value="1"/>
</dbReference>
<keyword evidence="6" id="KW-0808">Transferase</keyword>
<evidence type="ECO:0000256" key="5">
    <source>
        <dbReference type="ARBA" id="ARBA00013187"/>
    </source>
</evidence>
<evidence type="ECO:0000259" key="13">
    <source>
        <dbReference type="Pfam" id="PF00155"/>
    </source>
</evidence>
<protein>
    <recommendedName>
        <fullName evidence="5">8-amino-7-oxononanoate synthase</fullName>
        <ecNumber evidence="5">2.3.1.47</ecNumber>
    </recommendedName>
    <alternativeName>
        <fullName evidence="9">7-keto-8-amino-pelargonic acid synthase</fullName>
    </alternativeName>
    <alternativeName>
        <fullName evidence="10">8-amino-7-ketopelargonate synthase</fullName>
    </alternativeName>
</protein>
<dbReference type="SUPFAM" id="SSF53383">
    <property type="entry name" value="PLP-dependent transferases"/>
    <property type="match status" value="1"/>
</dbReference>
<comment type="cofactor">
    <cofactor evidence="1 12">
        <name>pyridoxal 5'-phosphate</name>
        <dbReference type="ChEBI" id="CHEBI:597326"/>
    </cofactor>
</comment>
<sequence>MSQSNILLESYAQQLDDLKQQGNLRQFSSNIQQGRDIYIHDQQMLNLASNDYLGLASDLELRTQFFDETPNAQRRMSSSSSRLLTGNFPEYELLEYSLTEAFQGRAALLFNSGYHMNIGILPALADSKTLILADKLIHASMIDGIRLSSAKYVRYRHNDLEHLAQLLHKYHDDDAFERIIVVTESIFSMDGDETDLTKLVGIKKQFYKVMLYVDEAHAIGVRGEQGLGCAEQYQVIEDIDFLVGTFGKAIASVGGYLVCHPVIRAFLINSMRPLIFSTAQPPVCMAWTNFIFQKVLGFNQLRQHLHNTSAYLQQAVQSKGFDCPSTSHIVPVIIGDSSQTVTKAKTLQEAGFYIMPVRPPTVPQQSSRLRISLTAQISQADLDQLIPLL</sequence>
<organism evidence="14 15">
    <name type="scientific">Acinetobacter nematophilus</name>
    <dbReference type="NCBI Taxonomy" id="2994642"/>
    <lineage>
        <taxon>Bacteria</taxon>
        <taxon>Pseudomonadati</taxon>
        <taxon>Pseudomonadota</taxon>
        <taxon>Gammaproteobacteria</taxon>
        <taxon>Moraxellales</taxon>
        <taxon>Moraxellaceae</taxon>
        <taxon>Acinetobacter</taxon>
    </lineage>
</organism>
<evidence type="ECO:0000256" key="9">
    <source>
        <dbReference type="ARBA" id="ARBA00032610"/>
    </source>
</evidence>
<dbReference type="EMBL" id="JAPKMY010000016">
    <property type="protein sequence ID" value="MCX5469901.1"/>
    <property type="molecule type" value="Genomic_DNA"/>
</dbReference>
<evidence type="ECO:0000313" key="14">
    <source>
        <dbReference type="EMBL" id="MCX5469901.1"/>
    </source>
</evidence>
<evidence type="ECO:0000256" key="10">
    <source>
        <dbReference type="ARBA" id="ARBA00033381"/>
    </source>
</evidence>
<keyword evidence="8 12" id="KW-0663">Pyridoxal phosphate</keyword>
<reference evidence="14" key="1">
    <citation type="submission" date="2022-11" db="EMBL/GenBank/DDBJ databases">
        <title>Biodiversity and phylogenetic relationships of bacteria.</title>
        <authorList>
            <person name="Machado R.A.R."/>
            <person name="Bhat A."/>
            <person name="Loulou A."/>
            <person name="Kallel S."/>
        </authorList>
    </citation>
    <scope>NUCLEOTIDE SEQUENCE</scope>
    <source>
        <strain evidence="14">A-IN1</strain>
    </source>
</reference>
<dbReference type="InterPro" id="IPR015422">
    <property type="entry name" value="PyrdxlP-dep_Trfase_small"/>
</dbReference>
<keyword evidence="7" id="KW-0093">Biotin biosynthesis</keyword>
<accession>A0A9X3DYS3</accession>
<evidence type="ECO:0000256" key="1">
    <source>
        <dbReference type="ARBA" id="ARBA00001933"/>
    </source>
</evidence>
<dbReference type="GO" id="GO:0008710">
    <property type="term" value="F:8-amino-7-oxononanoate synthase activity"/>
    <property type="evidence" value="ECO:0007669"/>
    <property type="project" value="UniProtKB-EC"/>
</dbReference>
<keyword evidence="15" id="KW-1185">Reference proteome</keyword>
<dbReference type="InterPro" id="IPR050087">
    <property type="entry name" value="AON_synthase_class-II"/>
</dbReference>
<dbReference type="InterPro" id="IPR015421">
    <property type="entry name" value="PyrdxlP-dep_Trfase_major"/>
</dbReference>
<evidence type="ECO:0000256" key="4">
    <source>
        <dbReference type="ARBA" id="ARBA00011738"/>
    </source>
</evidence>
<dbReference type="GO" id="GO:0030170">
    <property type="term" value="F:pyridoxal phosphate binding"/>
    <property type="evidence" value="ECO:0007669"/>
    <property type="project" value="InterPro"/>
</dbReference>
<evidence type="ECO:0000256" key="7">
    <source>
        <dbReference type="ARBA" id="ARBA00022756"/>
    </source>
</evidence>
<evidence type="ECO:0000256" key="8">
    <source>
        <dbReference type="ARBA" id="ARBA00022898"/>
    </source>
</evidence>
<proteinExistence type="inferred from homology"/>
<comment type="caution">
    <text evidence="14">The sequence shown here is derived from an EMBL/GenBank/DDBJ whole genome shotgun (WGS) entry which is preliminary data.</text>
</comment>
<gene>
    <name evidence="14" type="ORF">OSH00_19475</name>
</gene>
<dbReference type="Gene3D" id="3.90.1150.10">
    <property type="entry name" value="Aspartate Aminotransferase, domain 1"/>
    <property type="match status" value="1"/>
</dbReference>
<dbReference type="EC" id="2.3.1.47" evidence="5"/>
<dbReference type="InterPro" id="IPR015424">
    <property type="entry name" value="PyrdxlP-dep_Trfase"/>
</dbReference>
<dbReference type="Pfam" id="PF00155">
    <property type="entry name" value="Aminotran_1_2"/>
    <property type="match status" value="1"/>
</dbReference>
<evidence type="ECO:0000256" key="11">
    <source>
        <dbReference type="ARBA" id="ARBA00047715"/>
    </source>
</evidence>
<comment type="catalytic activity">
    <reaction evidence="11">
        <text>6-carboxyhexanoyl-[ACP] + L-alanine + H(+) = (8S)-8-amino-7-oxononanoate + holo-[ACP] + CO2</text>
        <dbReference type="Rhea" id="RHEA:42288"/>
        <dbReference type="Rhea" id="RHEA-COMP:9685"/>
        <dbReference type="Rhea" id="RHEA-COMP:9955"/>
        <dbReference type="ChEBI" id="CHEBI:15378"/>
        <dbReference type="ChEBI" id="CHEBI:16526"/>
        <dbReference type="ChEBI" id="CHEBI:57972"/>
        <dbReference type="ChEBI" id="CHEBI:64479"/>
        <dbReference type="ChEBI" id="CHEBI:78846"/>
        <dbReference type="ChEBI" id="CHEBI:149468"/>
        <dbReference type="EC" id="2.3.1.47"/>
    </reaction>
</comment>
<dbReference type="Gene3D" id="3.40.640.10">
    <property type="entry name" value="Type I PLP-dependent aspartate aminotransferase-like (Major domain)"/>
    <property type="match status" value="1"/>
</dbReference>
<comment type="pathway">
    <text evidence="2">Cofactor biosynthesis; biotin biosynthesis.</text>
</comment>
<evidence type="ECO:0000256" key="12">
    <source>
        <dbReference type="RuleBase" id="RU003693"/>
    </source>
</evidence>